<protein>
    <submittedName>
        <fullName evidence="7">Multimeric flavodoxin WrbA</fullName>
    </submittedName>
</protein>
<evidence type="ECO:0000313" key="7">
    <source>
        <dbReference type="EMBL" id="AGK61256.1"/>
    </source>
</evidence>
<dbReference type="InterPro" id="IPR029039">
    <property type="entry name" value="Flavoprotein-like_sf"/>
</dbReference>
<dbReference type="AlphaFoldDB" id="N0BL37"/>
<proteinExistence type="inferred from homology"/>
<dbReference type="PANTHER" id="PTHR43278:SF3">
    <property type="entry name" value="IRON-SULFUR FLAVOPROTEIN MJ0731"/>
    <property type="match status" value="1"/>
</dbReference>
<dbReference type="eggNOG" id="arCOG02573">
    <property type="taxonomic scope" value="Archaea"/>
</dbReference>
<evidence type="ECO:0000313" key="8">
    <source>
        <dbReference type="Proteomes" id="UP000013307"/>
    </source>
</evidence>
<evidence type="ECO:0000256" key="5">
    <source>
        <dbReference type="ARBA" id="ARBA00038292"/>
    </source>
</evidence>
<dbReference type="Gene3D" id="3.40.50.360">
    <property type="match status" value="1"/>
</dbReference>
<accession>N0BL37</accession>
<dbReference type="RefSeq" id="WP_015590854.1">
    <property type="nucleotide sequence ID" value="NC_021169.1"/>
</dbReference>
<reference evidence="7 8" key="1">
    <citation type="journal article" date="2013" name="Genome Announc.">
        <title>Complete Genome Sequence of the Thermophilic and Facultatively Chemolithoautotrophic Sulfate Reducer Archaeoglobus sulfaticallidus Strain PM70-1T.</title>
        <authorList>
            <person name="Stokke R."/>
            <person name="Hocking W.P."/>
            <person name="Steinsbu B.O."/>
            <person name="Steen I.H."/>
        </authorList>
    </citation>
    <scope>NUCLEOTIDE SEQUENCE [LARGE SCALE GENOMIC DNA]</scope>
    <source>
        <strain evidence="7">PM70-1</strain>
    </source>
</reference>
<dbReference type="Proteomes" id="UP000013307">
    <property type="component" value="Chromosome"/>
</dbReference>
<dbReference type="Pfam" id="PF03358">
    <property type="entry name" value="FMN_red"/>
    <property type="match status" value="1"/>
</dbReference>
<keyword evidence="4" id="KW-0288">FMN</keyword>
<evidence type="ECO:0000256" key="3">
    <source>
        <dbReference type="ARBA" id="ARBA00022630"/>
    </source>
</evidence>
<comment type="cofactor">
    <cofactor evidence="1">
        <name>FMN</name>
        <dbReference type="ChEBI" id="CHEBI:58210"/>
    </cofactor>
</comment>
<dbReference type="STRING" id="387631.Asulf_01260"/>
<dbReference type="GeneID" id="15392901"/>
<dbReference type="HOGENOM" id="CLU_050993_3_0_2"/>
<dbReference type="EMBL" id="CP005290">
    <property type="protein sequence ID" value="AGK61256.1"/>
    <property type="molecule type" value="Genomic_DNA"/>
</dbReference>
<comment type="cofactor">
    <cofactor evidence="2">
        <name>[4Fe-4S] cluster</name>
        <dbReference type="ChEBI" id="CHEBI:49883"/>
    </cofactor>
</comment>
<dbReference type="OrthoDB" id="9059at2157"/>
<dbReference type="SUPFAM" id="SSF52218">
    <property type="entry name" value="Flavoproteins"/>
    <property type="match status" value="1"/>
</dbReference>
<dbReference type="InterPro" id="IPR005025">
    <property type="entry name" value="FMN_Rdtase-like_dom"/>
</dbReference>
<organism evidence="7 8">
    <name type="scientific">Archaeoglobus sulfaticallidus PM70-1</name>
    <dbReference type="NCBI Taxonomy" id="387631"/>
    <lineage>
        <taxon>Archaea</taxon>
        <taxon>Methanobacteriati</taxon>
        <taxon>Methanobacteriota</taxon>
        <taxon>Archaeoglobi</taxon>
        <taxon>Archaeoglobales</taxon>
        <taxon>Archaeoglobaceae</taxon>
        <taxon>Archaeoglobus</taxon>
    </lineage>
</organism>
<keyword evidence="3" id="KW-0285">Flavoprotein</keyword>
<dbReference type="KEGG" id="ast:Asulf_01260"/>
<evidence type="ECO:0000256" key="2">
    <source>
        <dbReference type="ARBA" id="ARBA00001966"/>
    </source>
</evidence>
<dbReference type="GO" id="GO:0016491">
    <property type="term" value="F:oxidoreductase activity"/>
    <property type="evidence" value="ECO:0007669"/>
    <property type="project" value="InterPro"/>
</dbReference>
<gene>
    <name evidence="7" type="ORF">Asulf_01260</name>
</gene>
<name>N0BL37_9EURY</name>
<dbReference type="InterPro" id="IPR051796">
    <property type="entry name" value="ISF_SsuE-like"/>
</dbReference>
<evidence type="ECO:0000256" key="4">
    <source>
        <dbReference type="ARBA" id="ARBA00022643"/>
    </source>
</evidence>
<keyword evidence="8" id="KW-1185">Reference proteome</keyword>
<dbReference type="PANTHER" id="PTHR43278">
    <property type="entry name" value="NAD(P)H-DEPENDENT FMN-CONTAINING OXIDOREDUCTASE YWQN-RELATED"/>
    <property type="match status" value="1"/>
</dbReference>
<comment type="similarity">
    <text evidence="5">Belongs to the SsuE family. Isf subfamily.</text>
</comment>
<feature type="domain" description="NADPH-dependent FMN reductase-like" evidence="6">
    <location>
        <begin position="2"/>
        <end position="153"/>
    </location>
</feature>
<evidence type="ECO:0000259" key="6">
    <source>
        <dbReference type="Pfam" id="PF03358"/>
    </source>
</evidence>
<sequence>MILGICGSPRKKATEHVLREALAMLEKDGIETEFFTVRKKEISFCQHCDYCLKKKECRIRDDMYELYPLMKEAEGYIFATPVYNGGVSAQIKAVMDRTRAIVVENMDVFRHKIGMAIAVGGDRIGGQELAIQQIHTFFILNGIIPVSGGFFGANLGATFWSKDTLDGVMEDEGGFRSLRKTVRRFKEMYFRICRGNQNPK</sequence>
<evidence type="ECO:0000256" key="1">
    <source>
        <dbReference type="ARBA" id="ARBA00001917"/>
    </source>
</evidence>